<evidence type="ECO:0000313" key="1">
    <source>
        <dbReference type="EMBL" id="VAW88359.1"/>
    </source>
</evidence>
<protein>
    <submittedName>
        <fullName evidence="1">Uncharacterized protein</fullName>
    </submittedName>
</protein>
<organism evidence="1">
    <name type="scientific">hydrothermal vent metagenome</name>
    <dbReference type="NCBI Taxonomy" id="652676"/>
    <lineage>
        <taxon>unclassified sequences</taxon>
        <taxon>metagenomes</taxon>
        <taxon>ecological metagenomes</taxon>
    </lineage>
</organism>
<dbReference type="EMBL" id="UOFP01000217">
    <property type="protein sequence ID" value="VAW88359.1"/>
    <property type="molecule type" value="Genomic_DNA"/>
</dbReference>
<gene>
    <name evidence="1" type="ORF">MNBD_GAMMA18-1490</name>
</gene>
<dbReference type="AlphaFoldDB" id="A0A3B0ZQL7"/>
<name>A0A3B0ZQL7_9ZZZZ</name>
<proteinExistence type="predicted"/>
<sequence length="112" mass="12753">MTQKAAAQLLHVPSSTLSDQLHRSIERIRSGHRIRGLKTLGVDEIAYSKGHTTWPAAKDTASFLKKDFTNTLFRAIGSKSMNVLSNIERKCILYFRLASKYVTLVYDLWIVR</sequence>
<accession>A0A3B0ZQL7</accession>
<reference evidence="1" key="1">
    <citation type="submission" date="2018-06" db="EMBL/GenBank/DDBJ databases">
        <authorList>
            <person name="Zhirakovskaya E."/>
        </authorList>
    </citation>
    <scope>NUCLEOTIDE SEQUENCE</scope>
</reference>